<protein>
    <submittedName>
        <fullName evidence="1">Uncharacterized protein</fullName>
    </submittedName>
</protein>
<accession>A0A427AAT4</accession>
<proteinExistence type="predicted"/>
<evidence type="ECO:0000313" key="2">
    <source>
        <dbReference type="Proteomes" id="UP000287651"/>
    </source>
</evidence>
<dbReference type="Proteomes" id="UP000287651">
    <property type="component" value="Unassembled WGS sequence"/>
</dbReference>
<dbReference type="EMBL" id="AMZH03003123">
    <property type="protein sequence ID" value="RRT73332.1"/>
    <property type="molecule type" value="Genomic_DNA"/>
</dbReference>
<evidence type="ECO:0000313" key="1">
    <source>
        <dbReference type="EMBL" id="RRT73332.1"/>
    </source>
</evidence>
<name>A0A427AAT4_ENSVE</name>
<gene>
    <name evidence="1" type="ORF">B296_00021736</name>
</gene>
<sequence>MILKRVYRKALTNFNKGSSSLTLNRSGYTGKRNKESNTSYPCMKAEFPRWEDGYPTSWIFRAEKFFRFHRTLEESKVKITSIQLDGDAI</sequence>
<dbReference type="AlphaFoldDB" id="A0A427AAT4"/>
<organism evidence="1 2">
    <name type="scientific">Ensete ventricosum</name>
    <name type="common">Abyssinian banana</name>
    <name type="synonym">Musa ensete</name>
    <dbReference type="NCBI Taxonomy" id="4639"/>
    <lineage>
        <taxon>Eukaryota</taxon>
        <taxon>Viridiplantae</taxon>
        <taxon>Streptophyta</taxon>
        <taxon>Embryophyta</taxon>
        <taxon>Tracheophyta</taxon>
        <taxon>Spermatophyta</taxon>
        <taxon>Magnoliopsida</taxon>
        <taxon>Liliopsida</taxon>
        <taxon>Zingiberales</taxon>
        <taxon>Musaceae</taxon>
        <taxon>Ensete</taxon>
    </lineage>
</organism>
<reference evidence="1 2" key="1">
    <citation type="journal article" date="2014" name="Agronomy (Basel)">
        <title>A Draft Genome Sequence for Ensete ventricosum, the Drought-Tolerant Tree Against Hunger.</title>
        <authorList>
            <person name="Harrison J."/>
            <person name="Moore K.A."/>
            <person name="Paszkiewicz K."/>
            <person name="Jones T."/>
            <person name="Grant M."/>
            <person name="Ambacheew D."/>
            <person name="Muzemil S."/>
            <person name="Studholme D.J."/>
        </authorList>
    </citation>
    <scope>NUCLEOTIDE SEQUENCE [LARGE SCALE GENOMIC DNA]</scope>
</reference>
<comment type="caution">
    <text evidence="1">The sequence shown here is derived from an EMBL/GenBank/DDBJ whole genome shotgun (WGS) entry which is preliminary data.</text>
</comment>